<accession>A0A4S2MWM6</accession>
<dbReference type="STRING" id="341454.A0A4S2MWM6"/>
<dbReference type="InParanoid" id="A0A4S2MWM6"/>
<evidence type="ECO:0000313" key="5">
    <source>
        <dbReference type="EMBL" id="TGZ80946.1"/>
    </source>
</evidence>
<evidence type="ECO:0000256" key="2">
    <source>
        <dbReference type="SAM" id="MobiDB-lite"/>
    </source>
</evidence>
<proteinExistence type="inferred from homology"/>
<evidence type="ECO:0000256" key="3">
    <source>
        <dbReference type="SAM" id="Phobius"/>
    </source>
</evidence>
<dbReference type="Pfam" id="PF02582">
    <property type="entry name" value="DUF155"/>
    <property type="match status" value="1"/>
</dbReference>
<feature type="region of interest" description="Disordered" evidence="2">
    <location>
        <begin position="1"/>
        <end position="106"/>
    </location>
</feature>
<dbReference type="OrthoDB" id="18302at2759"/>
<gene>
    <name evidence="5" type="ORF">EX30DRAFT_331762</name>
</gene>
<organism evidence="5 6">
    <name type="scientific">Ascodesmis nigricans</name>
    <dbReference type="NCBI Taxonomy" id="341454"/>
    <lineage>
        <taxon>Eukaryota</taxon>
        <taxon>Fungi</taxon>
        <taxon>Dikarya</taxon>
        <taxon>Ascomycota</taxon>
        <taxon>Pezizomycotina</taxon>
        <taxon>Pezizomycetes</taxon>
        <taxon>Pezizales</taxon>
        <taxon>Ascodesmidaceae</taxon>
        <taxon>Ascodesmis</taxon>
    </lineage>
</organism>
<dbReference type="InterPro" id="IPR003734">
    <property type="entry name" value="DUF155"/>
</dbReference>
<dbReference type="FunCoup" id="A0A4S2MWM6">
    <property type="interactions" value="99"/>
</dbReference>
<name>A0A4S2MWM6_9PEZI</name>
<reference evidence="5 6" key="1">
    <citation type="submission" date="2019-04" db="EMBL/GenBank/DDBJ databases">
        <title>Comparative genomics and transcriptomics to analyze fruiting body development in filamentous ascomycetes.</title>
        <authorList>
            <consortium name="DOE Joint Genome Institute"/>
            <person name="Lutkenhaus R."/>
            <person name="Traeger S."/>
            <person name="Breuer J."/>
            <person name="Kuo A."/>
            <person name="Lipzen A."/>
            <person name="Pangilinan J."/>
            <person name="Dilworth D."/>
            <person name="Sandor L."/>
            <person name="Poggeler S."/>
            <person name="Barry K."/>
            <person name="Grigoriev I.V."/>
            <person name="Nowrousian M."/>
        </authorList>
    </citation>
    <scope>NUCLEOTIDE SEQUENCE [LARGE SCALE GENOMIC DNA]</scope>
    <source>
        <strain evidence="5 6">CBS 389.68</strain>
    </source>
</reference>
<keyword evidence="6" id="KW-1185">Reference proteome</keyword>
<dbReference type="PANTHER" id="PTHR16255:SF15">
    <property type="entry name" value="SPORULATION PROTEIN RMD1"/>
    <property type="match status" value="1"/>
</dbReference>
<dbReference type="EMBL" id="ML220122">
    <property type="protein sequence ID" value="TGZ80946.1"/>
    <property type="molecule type" value="Genomic_DNA"/>
</dbReference>
<evidence type="ECO:0000313" key="6">
    <source>
        <dbReference type="Proteomes" id="UP000298138"/>
    </source>
</evidence>
<evidence type="ECO:0000259" key="4">
    <source>
        <dbReference type="Pfam" id="PF02582"/>
    </source>
</evidence>
<feature type="domain" description="DUF155" evidence="4">
    <location>
        <begin position="196"/>
        <end position="368"/>
    </location>
</feature>
<feature type="transmembrane region" description="Helical" evidence="3">
    <location>
        <begin position="395"/>
        <end position="418"/>
    </location>
</feature>
<dbReference type="GO" id="GO:0005739">
    <property type="term" value="C:mitochondrion"/>
    <property type="evidence" value="ECO:0007669"/>
    <property type="project" value="UniProtKB-ARBA"/>
</dbReference>
<dbReference type="Proteomes" id="UP000298138">
    <property type="component" value="Unassembled WGS sequence"/>
</dbReference>
<evidence type="ECO:0000256" key="1">
    <source>
        <dbReference type="ARBA" id="ARBA00008306"/>
    </source>
</evidence>
<dbReference type="InterPro" id="IPR051624">
    <property type="entry name" value="RMD1/Sad1-interacting"/>
</dbReference>
<feature type="compositionally biased region" description="Basic and acidic residues" evidence="2">
    <location>
        <begin position="96"/>
        <end position="106"/>
    </location>
</feature>
<keyword evidence="3" id="KW-1133">Transmembrane helix</keyword>
<comment type="similarity">
    <text evidence="1">Belongs to the RMD1/sif2 family.</text>
</comment>
<dbReference type="AlphaFoldDB" id="A0A4S2MWM6"/>
<keyword evidence="3" id="KW-0812">Transmembrane</keyword>
<dbReference type="PANTHER" id="PTHR16255">
    <property type="entry name" value="REQUIRED FOR MEIOTIC NUCLEAR DIVISION PROTEIN 1 HOMOLOG"/>
    <property type="match status" value="1"/>
</dbReference>
<sequence>MSTSTSPAPPSATPDSSFPTPERFVTAPSTANASVGGFKNRRRAGSLARPSNLPPQHGSKIGPQRTSKISQKLKILPNPDEQDEESGREVYSQVTRIKDSTARRDAERLGKAERLKLPRVTAYATANSYDLDGLVRFLKSRASTRGTAPKKLDECVYTPFTYNPEPRTLPTTMTQMGTGTRGPSTTLSPAIVTSDVFLFQYGVVVIWGMTIADEKRLLRDIAKFEMEKLSDDDVQVENFNFYVTDSYQPRIYNDFIALRDNSNYMVKLSISHAIAQSVKISLFEDLVDNTIEDTNSIPTDIATSGKVNMSRREIMKHIGELFILRININLQGSVLDSPELMWAEPQLEPVYVAARSYLEINQRLSLLNQRLDVIGDLLQMLKEQMSHSQGEHLEWIVIVLIAAEILVAVINIVIDLIAAD</sequence>
<keyword evidence="3" id="KW-0472">Membrane</keyword>
<protein>
    <submittedName>
        <fullName evidence="5">DUF155-domain-containing protein</fullName>
    </submittedName>
</protein>